<sequence>MAAMDVEESRPSYESASKLLKHFQYNPERDSETDVRSILLVVATLIAATTFTAGLNPPGGVWQETNYGKANTKSDDHLAGGSILLLLKTP</sequence>
<feature type="domain" description="PGG" evidence="1">
    <location>
        <begin position="33"/>
        <end position="73"/>
    </location>
</feature>
<dbReference type="Pfam" id="PF13962">
    <property type="entry name" value="PGG"/>
    <property type="match status" value="1"/>
</dbReference>
<dbReference type="AlphaFoldDB" id="A0A540MA88"/>
<proteinExistence type="predicted"/>
<protein>
    <recommendedName>
        <fullName evidence="1">PGG domain-containing protein</fullName>
    </recommendedName>
</protein>
<dbReference type="InterPro" id="IPR026961">
    <property type="entry name" value="PGG_dom"/>
</dbReference>
<name>A0A540MA88_MALBA</name>
<organism evidence="2 3">
    <name type="scientific">Malus baccata</name>
    <name type="common">Siberian crab apple</name>
    <name type="synonym">Pyrus baccata</name>
    <dbReference type="NCBI Taxonomy" id="106549"/>
    <lineage>
        <taxon>Eukaryota</taxon>
        <taxon>Viridiplantae</taxon>
        <taxon>Streptophyta</taxon>
        <taxon>Embryophyta</taxon>
        <taxon>Tracheophyta</taxon>
        <taxon>Spermatophyta</taxon>
        <taxon>Magnoliopsida</taxon>
        <taxon>eudicotyledons</taxon>
        <taxon>Gunneridae</taxon>
        <taxon>Pentapetalae</taxon>
        <taxon>rosids</taxon>
        <taxon>fabids</taxon>
        <taxon>Rosales</taxon>
        <taxon>Rosaceae</taxon>
        <taxon>Amygdaloideae</taxon>
        <taxon>Maleae</taxon>
        <taxon>Malus</taxon>
    </lineage>
</organism>
<dbReference type="EMBL" id="VIEB01000309">
    <property type="protein sequence ID" value="TQD95646.1"/>
    <property type="molecule type" value="Genomic_DNA"/>
</dbReference>
<keyword evidence="3" id="KW-1185">Reference proteome</keyword>
<comment type="caution">
    <text evidence="2">The sequence shown here is derived from an EMBL/GenBank/DDBJ whole genome shotgun (WGS) entry which is preliminary data.</text>
</comment>
<evidence type="ECO:0000313" key="3">
    <source>
        <dbReference type="Proteomes" id="UP000315295"/>
    </source>
</evidence>
<accession>A0A540MA88</accession>
<dbReference type="STRING" id="106549.A0A540MA88"/>
<evidence type="ECO:0000313" key="2">
    <source>
        <dbReference type="EMBL" id="TQD95646.1"/>
    </source>
</evidence>
<gene>
    <name evidence="2" type="ORF">C1H46_018794</name>
</gene>
<evidence type="ECO:0000259" key="1">
    <source>
        <dbReference type="Pfam" id="PF13962"/>
    </source>
</evidence>
<reference evidence="2 3" key="1">
    <citation type="journal article" date="2019" name="G3 (Bethesda)">
        <title>Sequencing of a Wild Apple (Malus baccata) Genome Unravels the Differences Between Cultivated and Wild Apple Species Regarding Disease Resistance and Cold Tolerance.</title>
        <authorList>
            <person name="Chen X."/>
        </authorList>
    </citation>
    <scope>NUCLEOTIDE SEQUENCE [LARGE SCALE GENOMIC DNA]</scope>
    <source>
        <strain evidence="3">cv. Shandingzi</strain>
        <tissue evidence="2">Leaves</tissue>
    </source>
</reference>
<dbReference type="Proteomes" id="UP000315295">
    <property type="component" value="Unassembled WGS sequence"/>
</dbReference>